<organism evidence="2 3">
    <name type="scientific">SAR92 bacterium BACL26 MAG-121220-bin70</name>
    <dbReference type="NCBI Taxonomy" id="1655626"/>
    <lineage>
        <taxon>Bacteria</taxon>
        <taxon>Pseudomonadati</taxon>
        <taxon>Pseudomonadota</taxon>
        <taxon>Gammaproteobacteria</taxon>
        <taxon>Cellvibrionales</taxon>
        <taxon>Porticoccaceae</taxon>
        <taxon>SAR92 clade</taxon>
    </lineage>
</organism>
<feature type="transmembrane region" description="Helical" evidence="1">
    <location>
        <begin position="6"/>
        <end position="25"/>
    </location>
</feature>
<feature type="transmembrane region" description="Helical" evidence="1">
    <location>
        <begin position="61"/>
        <end position="82"/>
    </location>
</feature>
<dbReference type="Proteomes" id="UP000051213">
    <property type="component" value="Unassembled WGS sequence"/>
</dbReference>
<dbReference type="InterPro" id="IPR036259">
    <property type="entry name" value="MFS_trans_sf"/>
</dbReference>
<proteinExistence type="predicted"/>
<dbReference type="AlphaFoldDB" id="A0A0R2U4Z2"/>
<sequence>MIAIGLLNFFWNFALPYLLGSVATFDKTGRLMVLIPAAQSAGFAVGPILSGLFIVGTDYSVSVLIAAGSFLLCAAIVVPILLRMEKKQVGQK</sequence>
<dbReference type="SUPFAM" id="SSF103473">
    <property type="entry name" value="MFS general substrate transporter"/>
    <property type="match status" value="1"/>
</dbReference>
<dbReference type="EMBL" id="LICA01000143">
    <property type="protein sequence ID" value="KRO94583.1"/>
    <property type="molecule type" value="Genomic_DNA"/>
</dbReference>
<evidence type="ECO:0008006" key="4">
    <source>
        <dbReference type="Google" id="ProtNLM"/>
    </source>
</evidence>
<reference evidence="2 3" key="1">
    <citation type="submission" date="2015-10" db="EMBL/GenBank/DDBJ databases">
        <title>Metagenome-Assembled Genomes uncover a global brackish microbiome.</title>
        <authorList>
            <person name="Hugerth L.W."/>
            <person name="Larsson J."/>
            <person name="Alneberg J."/>
            <person name="Lindh M.V."/>
            <person name="Legrand C."/>
            <person name="Pinhassi J."/>
            <person name="Andersson A.F."/>
        </authorList>
    </citation>
    <scope>NUCLEOTIDE SEQUENCE [LARGE SCALE GENOMIC DNA]</scope>
    <source>
        <strain evidence="2">BACL26 MAG-121220-bin70</strain>
    </source>
</reference>
<protein>
    <recommendedName>
        <fullName evidence="4">Major facilitator superfamily (MFS) profile domain-containing protein</fullName>
    </recommendedName>
</protein>
<feature type="transmembrane region" description="Helical" evidence="1">
    <location>
        <begin position="32"/>
        <end position="55"/>
    </location>
</feature>
<name>A0A0R2U4Z2_9GAMM</name>
<gene>
    <name evidence="2" type="ORF">ABS24_04095</name>
</gene>
<keyword evidence="1" id="KW-0472">Membrane</keyword>
<evidence type="ECO:0000256" key="1">
    <source>
        <dbReference type="SAM" id="Phobius"/>
    </source>
</evidence>
<keyword evidence="1" id="KW-0812">Transmembrane</keyword>
<accession>A0A0R2U4Z2</accession>
<evidence type="ECO:0000313" key="3">
    <source>
        <dbReference type="Proteomes" id="UP000051213"/>
    </source>
</evidence>
<evidence type="ECO:0000313" key="2">
    <source>
        <dbReference type="EMBL" id="KRO94583.1"/>
    </source>
</evidence>
<keyword evidence="1" id="KW-1133">Transmembrane helix</keyword>
<comment type="caution">
    <text evidence="2">The sequence shown here is derived from an EMBL/GenBank/DDBJ whole genome shotgun (WGS) entry which is preliminary data.</text>
</comment>
<dbReference type="Gene3D" id="1.20.1250.20">
    <property type="entry name" value="MFS general substrate transporter like domains"/>
    <property type="match status" value="1"/>
</dbReference>